<evidence type="ECO:0000313" key="2">
    <source>
        <dbReference type="EMBL" id="GMF52811.1"/>
    </source>
</evidence>
<feature type="region of interest" description="Disordered" evidence="1">
    <location>
        <begin position="1"/>
        <end position="20"/>
    </location>
</feature>
<protein>
    <submittedName>
        <fullName evidence="2">Unnamed protein product</fullName>
    </submittedName>
</protein>
<sequence length="108" mass="11820">MTYQSAQQQQQESGTIMYGGEESKQGVAFAAVPPCADDEEDQACGQEDYDSRQAVDSGGGRHDYNSTDSGEEKYENGCEASRATETDDAEQDPTHMITVAQWQPRMVS</sequence>
<accession>A0A9W7D1Z0</accession>
<dbReference type="AlphaFoldDB" id="A0A9W7D1Z0"/>
<organism evidence="2 3">
    <name type="scientific">Phytophthora fragariaefolia</name>
    <dbReference type="NCBI Taxonomy" id="1490495"/>
    <lineage>
        <taxon>Eukaryota</taxon>
        <taxon>Sar</taxon>
        <taxon>Stramenopiles</taxon>
        <taxon>Oomycota</taxon>
        <taxon>Peronosporomycetes</taxon>
        <taxon>Peronosporales</taxon>
        <taxon>Peronosporaceae</taxon>
        <taxon>Phytophthora</taxon>
    </lineage>
</organism>
<name>A0A9W7D1Z0_9STRA</name>
<feature type="region of interest" description="Disordered" evidence="1">
    <location>
        <begin position="34"/>
        <end position="94"/>
    </location>
</feature>
<feature type="compositionally biased region" description="Basic and acidic residues" evidence="1">
    <location>
        <begin position="49"/>
        <end position="76"/>
    </location>
</feature>
<comment type="caution">
    <text evidence="2">The sequence shown here is derived from an EMBL/GenBank/DDBJ whole genome shotgun (WGS) entry which is preliminary data.</text>
</comment>
<reference evidence="2" key="1">
    <citation type="submission" date="2023-04" db="EMBL/GenBank/DDBJ databases">
        <title>Phytophthora fragariaefolia NBRC 109709.</title>
        <authorList>
            <person name="Ichikawa N."/>
            <person name="Sato H."/>
            <person name="Tonouchi N."/>
        </authorList>
    </citation>
    <scope>NUCLEOTIDE SEQUENCE</scope>
    <source>
        <strain evidence="2">NBRC 109709</strain>
    </source>
</reference>
<gene>
    <name evidence="2" type="ORF">Pfra01_002169900</name>
</gene>
<dbReference type="EMBL" id="BSXT01003149">
    <property type="protein sequence ID" value="GMF52811.1"/>
    <property type="molecule type" value="Genomic_DNA"/>
</dbReference>
<proteinExistence type="predicted"/>
<dbReference type="Proteomes" id="UP001165121">
    <property type="component" value="Unassembled WGS sequence"/>
</dbReference>
<evidence type="ECO:0000313" key="3">
    <source>
        <dbReference type="Proteomes" id="UP001165121"/>
    </source>
</evidence>
<evidence type="ECO:0000256" key="1">
    <source>
        <dbReference type="SAM" id="MobiDB-lite"/>
    </source>
</evidence>
<keyword evidence="3" id="KW-1185">Reference proteome</keyword>